<sequence length="239" mass="26610">MLLNRKAKSAIIVLSGGIIVSAVASTLTYKLVNDKSQSQRFTIANLSKPNFISNDNLDLTDIQPTITDINLKVKEKPTPLPIPDPTTEPPKITIQPTPDPIVVEPKPEPIPEPPKPEPIPEPQPQPEPDPIIVEPEPIPQPEPQPEPVPEPEPEPQPSSPPSLPETDVAIIRFGDINVRVHVEPIPRREYNKNDINKGIANRKPYISEVSSDLKYVEVTEELRRENRKQAGKALRNSVW</sequence>
<feature type="region of interest" description="Disordered" evidence="1">
    <location>
        <begin position="74"/>
        <end position="165"/>
    </location>
</feature>
<feature type="compositionally biased region" description="Low complexity" evidence="1">
    <location>
        <begin position="89"/>
        <end position="104"/>
    </location>
</feature>
<accession>A0A3B0PK12</accession>
<evidence type="ECO:0000313" key="2">
    <source>
        <dbReference type="EMBL" id="SYV97588.1"/>
    </source>
</evidence>
<protein>
    <submittedName>
        <fullName evidence="2">Uncharacterized protein</fullName>
    </submittedName>
</protein>
<organism evidence="2 3">
    <name type="scientific">Mycoplasmopsis edwardii</name>
    <dbReference type="NCBI Taxonomy" id="53558"/>
    <lineage>
        <taxon>Bacteria</taxon>
        <taxon>Bacillati</taxon>
        <taxon>Mycoplasmatota</taxon>
        <taxon>Mycoplasmoidales</taxon>
        <taxon>Metamycoplasmataceae</taxon>
        <taxon>Mycoplasmopsis</taxon>
    </lineage>
</organism>
<proteinExistence type="predicted"/>
<dbReference type="EMBL" id="LS991951">
    <property type="protein sequence ID" value="SYV97588.1"/>
    <property type="molecule type" value="Genomic_DNA"/>
</dbReference>
<dbReference type="KEGG" id="medw:NCTC10132_00954"/>
<feature type="non-terminal residue" evidence="2">
    <location>
        <position position="239"/>
    </location>
</feature>
<name>A0A3B0PK12_9BACT</name>
<feature type="compositionally biased region" description="Pro residues" evidence="1">
    <location>
        <begin position="136"/>
        <end position="163"/>
    </location>
</feature>
<gene>
    <name evidence="2" type="ORF">NCTC10132_00954</name>
</gene>
<dbReference type="Proteomes" id="UP000257559">
    <property type="component" value="Chromosome"/>
</dbReference>
<reference evidence="3" key="1">
    <citation type="submission" date="2018-06" db="EMBL/GenBank/DDBJ databases">
        <authorList>
            <consortium name="Pathogen Informatics"/>
        </authorList>
    </citation>
    <scope>NUCLEOTIDE SEQUENCE [LARGE SCALE GENOMIC DNA]</scope>
    <source>
        <strain evidence="3">NCTC10132</strain>
    </source>
</reference>
<dbReference type="AlphaFoldDB" id="A0A3B0PK12"/>
<evidence type="ECO:0000256" key="1">
    <source>
        <dbReference type="SAM" id="MobiDB-lite"/>
    </source>
</evidence>
<evidence type="ECO:0000313" key="3">
    <source>
        <dbReference type="Proteomes" id="UP000257559"/>
    </source>
</evidence>
<feature type="compositionally biased region" description="Pro residues" evidence="1">
    <location>
        <begin position="78"/>
        <end position="88"/>
    </location>
</feature>
<feature type="compositionally biased region" description="Pro residues" evidence="1">
    <location>
        <begin position="108"/>
        <end position="129"/>
    </location>
</feature>
<keyword evidence="3" id="KW-1185">Reference proteome</keyword>